<comment type="caution">
    <text evidence="3">The sequence shown here is derived from an EMBL/GenBank/DDBJ whole genome shotgun (WGS) entry which is preliminary data.</text>
</comment>
<dbReference type="AlphaFoldDB" id="A0A016SCI3"/>
<dbReference type="GO" id="GO:0005634">
    <property type="term" value="C:nucleus"/>
    <property type="evidence" value="ECO:0007669"/>
    <property type="project" value="TreeGrafter"/>
</dbReference>
<dbReference type="GO" id="GO:0006357">
    <property type="term" value="P:regulation of transcription by RNA polymerase II"/>
    <property type="evidence" value="ECO:0007669"/>
    <property type="project" value="TreeGrafter"/>
</dbReference>
<sequence length="293" mass="34347">MERRLFCLPFKIRKSYPFCIVTLFVLAYGVLFWVLITNIYSVPSLPSYRDTEVVRSFAPIWNPEDARYKDLHVKRSCWAGVAEELCLQFGKQYNIMDLQRTYRNIRDTYVRKRRDIQKLHTKRSGVAVDEYQNTVTWPFYKAMSYLETTLDLGRRYCNVEPVPVENVEELVLDDAPFQDDVVIESNEALLEEPPSQGVMSGTDTYRYASMPRSQRAEVEKGRKRKSATDDFKELLNSVCEQDTFDTIGAHLSSRLRELNQLDPVLCEEWIIKVEQLQCSLSKEILEFKRNNIH</sequence>
<feature type="transmembrane region" description="Helical" evidence="1">
    <location>
        <begin position="16"/>
        <end position="36"/>
    </location>
</feature>
<dbReference type="GO" id="GO:0005667">
    <property type="term" value="C:transcription regulator complex"/>
    <property type="evidence" value="ECO:0007669"/>
    <property type="project" value="TreeGrafter"/>
</dbReference>
<dbReference type="InterPro" id="IPR039353">
    <property type="entry name" value="TF_Adf1"/>
</dbReference>
<evidence type="ECO:0000256" key="1">
    <source>
        <dbReference type="SAM" id="Phobius"/>
    </source>
</evidence>
<dbReference type="EMBL" id="JARK01001584">
    <property type="protein sequence ID" value="EYB88360.1"/>
    <property type="molecule type" value="Genomic_DNA"/>
</dbReference>
<dbReference type="SMART" id="SM00595">
    <property type="entry name" value="MADF"/>
    <property type="match status" value="1"/>
</dbReference>
<dbReference type="PANTHER" id="PTHR12243:SF67">
    <property type="entry name" value="COREPRESSOR OF PANGOLIN, ISOFORM A-RELATED"/>
    <property type="match status" value="1"/>
</dbReference>
<evidence type="ECO:0000313" key="4">
    <source>
        <dbReference type="Proteomes" id="UP000024635"/>
    </source>
</evidence>
<protein>
    <recommendedName>
        <fullName evidence="2">MADF domain-containing protein</fullName>
    </recommendedName>
</protein>
<organism evidence="3 4">
    <name type="scientific">Ancylostoma ceylanicum</name>
    <dbReference type="NCBI Taxonomy" id="53326"/>
    <lineage>
        <taxon>Eukaryota</taxon>
        <taxon>Metazoa</taxon>
        <taxon>Ecdysozoa</taxon>
        <taxon>Nematoda</taxon>
        <taxon>Chromadorea</taxon>
        <taxon>Rhabditida</taxon>
        <taxon>Rhabditina</taxon>
        <taxon>Rhabditomorpha</taxon>
        <taxon>Strongyloidea</taxon>
        <taxon>Ancylostomatidae</taxon>
        <taxon>Ancylostomatinae</taxon>
        <taxon>Ancylostoma</taxon>
    </lineage>
</organism>
<evidence type="ECO:0000259" key="2">
    <source>
        <dbReference type="PROSITE" id="PS51029"/>
    </source>
</evidence>
<feature type="domain" description="MADF" evidence="2">
    <location>
        <begin position="49"/>
        <end position="151"/>
    </location>
</feature>
<name>A0A016SCI3_9BILA</name>
<evidence type="ECO:0000313" key="3">
    <source>
        <dbReference type="EMBL" id="EYB88360.1"/>
    </source>
</evidence>
<accession>A0A016SCI3</accession>
<keyword evidence="4" id="KW-1185">Reference proteome</keyword>
<dbReference type="PANTHER" id="PTHR12243">
    <property type="entry name" value="MADF DOMAIN TRANSCRIPTION FACTOR"/>
    <property type="match status" value="1"/>
</dbReference>
<dbReference type="STRING" id="53326.A0A016SCI3"/>
<reference evidence="4" key="1">
    <citation type="journal article" date="2015" name="Nat. Genet.">
        <title>The genome and transcriptome of the zoonotic hookworm Ancylostoma ceylanicum identify infection-specific gene families.</title>
        <authorList>
            <person name="Schwarz E.M."/>
            <person name="Hu Y."/>
            <person name="Antoshechkin I."/>
            <person name="Miller M.M."/>
            <person name="Sternberg P.W."/>
            <person name="Aroian R.V."/>
        </authorList>
    </citation>
    <scope>NUCLEOTIDE SEQUENCE</scope>
    <source>
        <strain evidence="4">HY135</strain>
    </source>
</reference>
<proteinExistence type="predicted"/>
<keyword evidence="1" id="KW-1133">Transmembrane helix</keyword>
<dbReference type="OrthoDB" id="5863841at2759"/>
<dbReference type="Pfam" id="PF10545">
    <property type="entry name" value="MADF_DNA_bdg"/>
    <property type="match status" value="1"/>
</dbReference>
<dbReference type="PROSITE" id="PS51029">
    <property type="entry name" value="MADF"/>
    <property type="match status" value="1"/>
</dbReference>
<keyword evidence="1" id="KW-0812">Transmembrane</keyword>
<gene>
    <name evidence="3" type="primary">Acey_s0248.g77</name>
    <name evidence="3" type="ORF">Y032_0248g77</name>
</gene>
<dbReference type="InterPro" id="IPR006578">
    <property type="entry name" value="MADF-dom"/>
</dbReference>
<dbReference type="Proteomes" id="UP000024635">
    <property type="component" value="Unassembled WGS sequence"/>
</dbReference>
<keyword evidence="1" id="KW-0472">Membrane</keyword>